<protein>
    <submittedName>
        <fullName evidence="2">Uncharacterized protein</fullName>
    </submittedName>
</protein>
<evidence type="ECO:0000256" key="1">
    <source>
        <dbReference type="SAM" id="MobiDB-lite"/>
    </source>
</evidence>
<gene>
    <name evidence="2" type="ORF">SAMN05444410_10698</name>
</gene>
<accession>A0A8X8IFV3</accession>
<dbReference type="RefSeq" id="WP_257574824.1">
    <property type="nucleotide sequence ID" value="NZ_FNNO01000006.1"/>
</dbReference>
<proteinExistence type="predicted"/>
<comment type="caution">
    <text evidence="2">The sequence shown here is derived from an EMBL/GenBank/DDBJ whole genome shotgun (WGS) entry which is preliminary data.</text>
</comment>
<feature type="compositionally biased region" description="Basic residues" evidence="1">
    <location>
        <begin position="30"/>
        <end position="48"/>
    </location>
</feature>
<feature type="region of interest" description="Disordered" evidence="1">
    <location>
        <begin position="1"/>
        <end position="48"/>
    </location>
</feature>
<dbReference type="EMBL" id="FNNO01000006">
    <property type="protein sequence ID" value="SDW83962.1"/>
    <property type="molecule type" value="Genomic_DNA"/>
</dbReference>
<dbReference type="AlphaFoldDB" id="A0A8X8IFV3"/>
<name>A0A8X8IFV3_9BACT</name>
<evidence type="ECO:0000313" key="3">
    <source>
        <dbReference type="Proteomes" id="UP000198711"/>
    </source>
</evidence>
<dbReference type="Proteomes" id="UP000198711">
    <property type="component" value="Unassembled WGS sequence"/>
</dbReference>
<evidence type="ECO:0000313" key="2">
    <source>
        <dbReference type="EMBL" id="SDW83962.1"/>
    </source>
</evidence>
<sequence>MSKNKKDKTMLDVSSGYNEFAKNSKQDKNGKKKFTSVLKKSVKQRSSK</sequence>
<organism evidence="2 3">
    <name type="scientific">Hydrobacter penzbergensis</name>
    <dbReference type="NCBI Taxonomy" id="1235997"/>
    <lineage>
        <taxon>Bacteria</taxon>
        <taxon>Pseudomonadati</taxon>
        <taxon>Bacteroidota</taxon>
        <taxon>Chitinophagia</taxon>
        <taxon>Chitinophagales</taxon>
        <taxon>Chitinophagaceae</taxon>
        <taxon>Hydrobacter</taxon>
    </lineage>
</organism>
<reference evidence="2 3" key="1">
    <citation type="submission" date="2016-10" db="EMBL/GenBank/DDBJ databases">
        <authorList>
            <person name="Varghese N."/>
            <person name="Submissions S."/>
        </authorList>
    </citation>
    <scope>NUCLEOTIDE SEQUENCE [LARGE SCALE GENOMIC DNA]</scope>
    <source>
        <strain evidence="2 3">DSM 25353</strain>
    </source>
</reference>
<keyword evidence="3" id="KW-1185">Reference proteome</keyword>